<evidence type="ECO:0000256" key="12">
    <source>
        <dbReference type="ARBA" id="ARBA00023018"/>
    </source>
</evidence>
<dbReference type="GO" id="GO:0030672">
    <property type="term" value="C:synaptic vesicle membrane"/>
    <property type="evidence" value="ECO:0007669"/>
    <property type="project" value="UniProtKB-SubCell"/>
</dbReference>
<evidence type="ECO:0000313" key="19">
    <source>
        <dbReference type="Proteomes" id="UP000694621"/>
    </source>
</evidence>
<keyword evidence="12" id="KW-0770">Synapse</keyword>
<evidence type="ECO:0000256" key="15">
    <source>
        <dbReference type="ARBA" id="ARBA00023329"/>
    </source>
</evidence>
<dbReference type="GO" id="GO:0032588">
    <property type="term" value="C:trans-Golgi network membrane"/>
    <property type="evidence" value="ECO:0007669"/>
    <property type="project" value="TreeGrafter"/>
</dbReference>
<keyword evidence="11" id="KW-1133">Transmembrane helix</keyword>
<keyword evidence="10" id="KW-0653">Protein transport</keyword>
<keyword evidence="14" id="KW-0472">Membrane</keyword>
<evidence type="ECO:0000256" key="3">
    <source>
        <dbReference type="ARBA" id="ARBA00004644"/>
    </source>
</evidence>
<keyword evidence="9" id="KW-0967">Endosome</keyword>
<name>A0A8B9GSJ4_ASTMX</name>
<evidence type="ECO:0000256" key="4">
    <source>
        <dbReference type="ARBA" id="ARBA00004651"/>
    </source>
</evidence>
<comment type="similarity">
    <text evidence="16">Belongs to the SCAMP family. SCAMP5 subfamily.</text>
</comment>
<dbReference type="GO" id="GO:0006887">
    <property type="term" value="P:exocytosis"/>
    <property type="evidence" value="ECO:0007669"/>
    <property type="project" value="UniProtKB-KW"/>
</dbReference>
<proteinExistence type="inferred from homology"/>
<comment type="subcellular location">
    <subcellularLocation>
        <location evidence="4">Cell membrane</location>
        <topology evidence="4">Multi-pass membrane protein</topology>
    </subcellularLocation>
    <subcellularLocation>
        <location evidence="3">Cytoplasmic vesicle</location>
        <location evidence="3">Secretory vesicle</location>
        <location evidence="3">Synaptic vesicle membrane</location>
        <topology evidence="3">Multi-pass membrane protein</topology>
    </subcellularLocation>
    <subcellularLocation>
        <location evidence="1">Golgi apparatus</location>
        <location evidence="1">trans-Golgi network membrane</location>
        <topology evidence="1">Multi-pass membrane protein</topology>
    </subcellularLocation>
    <subcellularLocation>
        <location evidence="17">Membrane</location>
        <topology evidence="17">Multi-pass membrane protein</topology>
    </subcellularLocation>
    <subcellularLocation>
        <location evidence="2">Recycling endosome membrane</location>
        <topology evidence="2">Multi-pass membrane protein</topology>
    </subcellularLocation>
</comment>
<evidence type="ECO:0000256" key="14">
    <source>
        <dbReference type="ARBA" id="ARBA00023136"/>
    </source>
</evidence>
<keyword evidence="8" id="KW-0812">Transmembrane</keyword>
<evidence type="ECO:0000256" key="2">
    <source>
        <dbReference type="ARBA" id="ARBA00004195"/>
    </source>
</evidence>
<dbReference type="PANTHER" id="PTHR10687:SF5">
    <property type="entry name" value="SECRETORY CARRIER-ASSOCIATED MEMBRANE PROTEIN 5"/>
    <property type="match status" value="1"/>
</dbReference>
<evidence type="ECO:0000256" key="6">
    <source>
        <dbReference type="ARBA" id="ARBA00022475"/>
    </source>
</evidence>
<keyword evidence="7" id="KW-0268">Exocytosis</keyword>
<evidence type="ECO:0000256" key="8">
    <source>
        <dbReference type="ARBA" id="ARBA00022692"/>
    </source>
</evidence>
<evidence type="ECO:0000256" key="9">
    <source>
        <dbReference type="ARBA" id="ARBA00022753"/>
    </source>
</evidence>
<evidence type="ECO:0000256" key="5">
    <source>
        <dbReference type="ARBA" id="ARBA00022448"/>
    </source>
</evidence>
<evidence type="ECO:0000256" key="11">
    <source>
        <dbReference type="ARBA" id="ARBA00022989"/>
    </source>
</evidence>
<accession>A0A8B9GSJ4</accession>
<dbReference type="PANTHER" id="PTHR10687">
    <property type="entry name" value="SECRETORY CARRIER-ASSOCIATED MEMBRANE PROTEIN SCAMP"/>
    <property type="match status" value="1"/>
</dbReference>
<dbReference type="GO" id="GO:0055038">
    <property type="term" value="C:recycling endosome membrane"/>
    <property type="evidence" value="ECO:0007669"/>
    <property type="project" value="UniProtKB-SubCell"/>
</dbReference>
<evidence type="ECO:0000256" key="10">
    <source>
        <dbReference type="ARBA" id="ARBA00022927"/>
    </source>
</evidence>
<protein>
    <recommendedName>
        <fullName evidence="17">Secretory carrier-associated membrane protein</fullName>
        <shortName evidence="17">Secretory carrier membrane protein</shortName>
    </recommendedName>
</protein>
<evidence type="ECO:0000256" key="13">
    <source>
        <dbReference type="ARBA" id="ARBA00023034"/>
    </source>
</evidence>
<dbReference type="Pfam" id="PF04144">
    <property type="entry name" value="SCAMP"/>
    <property type="match status" value="1"/>
</dbReference>
<sequence>MLTVLFDLFSKCILQILTPEEKVPNNFPPLPGFIPLKPCFYQDFEEIPDQHRTLCKRMYYLWICDQTPTVKRSSLSR</sequence>
<dbReference type="GO" id="GO:0005886">
    <property type="term" value="C:plasma membrane"/>
    <property type="evidence" value="ECO:0007669"/>
    <property type="project" value="UniProtKB-SubCell"/>
</dbReference>
<keyword evidence="5 17" id="KW-0813">Transport</keyword>
<organism evidence="18 19">
    <name type="scientific">Astyanax mexicanus</name>
    <name type="common">Blind cave fish</name>
    <name type="synonym">Astyanax fasciatus mexicanus</name>
    <dbReference type="NCBI Taxonomy" id="7994"/>
    <lineage>
        <taxon>Eukaryota</taxon>
        <taxon>Metazoa</taxon>
        <taxon>Chordata</taxon>
        <taxon>Craniata</taxon>
        <taxon>Vertebrata</taxon>
        <taxon>Euteleostomi</taxon>
        <taxon>Actinopterygii</taxon>
        <taxon>Neopterygii</taxon>
        <taxon>Teleostei</taxon>
        <taxon>Ostariophysi</taxon>
        <taxon>Characiformes</taxon>
        <taxon>Characoidei</taxon>
        <taxon>Acestrorhamphidae</taxon>
        <taxon>Acestrorhamphinae</taxon>
        <taxon>Astyanax</taxon>
    </lineage>
</organism>
<keyword evidence="6" id="KW-1003">Cell membrane</keyword>
<reference evidence="18" key="1">
    <citation type="submission" date="2025-08" db="UniProtKB">
        <authorList>
            <consortium name="Ensembl"/>
        </authorList>
    </citation>
    <scope>IDENTIFICATION</scope>
</reference>
<evidence type="ECO:0000256" key="1">
    <source>
        <dbReference type="ARBA" id="ARBA00004166"/>
    </source>
</evidence>
<evidence type="ECO:0000256" key="17">
    <source>
        <dbReference type="RuleBase" id="RU363122"/>
    </source>
</evidence>
<keyword evidence="13" id="KW-0333">Golgi apparatus</keyword>
<dbReference type="Proteomes" id="UP000694621">
    <property type="component" value="Unplaced"/>
</dbReference>
<evidence type="ECO:0000313" key="18">
    <source>
        <dbReference type="Ensembl" id="ENSAMXP00005002658.1"/>
    </source>
</evidence>
<evidence type="ECO:0000256" key="7">
    <source>
        <dbReference type="ARBA" id="ARBA00022483"/>
    </source>
</evidence>
<dbReference type="GO" id="GO:0015031">
    <property type="term" value="P:protein transport"/>
    <property type="evidence" value="ECO:0007669"/>
    <property type="project" value="UniProtKB-KW"/>
</dbReference>
<dbReference type="InterPro" id="IPR007273">
    <property type="entry name" value="SCAMP"/>
</dbReference>
<dbReference type="AlphaFoldDB" id="A0A8B9GSJ4"/>
<evidence type="ECO:0000256" key="16">
    <source>
        <dbReference type="ARBA" id="ARBA00038169"/>
    </source>
</evidence>
<keyword evidence="15" id="KW-0968">Cytoplasmic vesicle</keyword>
<dbReference type="Ensembl" id="ENSAMXT00005002995.1">
    <property type="protein sequence ID" value="ENSAMXP00005002658.1"/>
    <property type="gene ID" value="ENSAMXG00005001559.1"/>
</dbReference>